<proteinExistence type="predicted"/>
<evidence type="ECO:0008006" key="4">
    <source>
        <dbReference type="Google" id="ProtNLM"/>
    </source>
</evidence>
<keyword evidence="3" id="KW-1185">Reference proteome</keyword>
<sequence length="183" mass="20626">MSSVCADIFCLDIHGEYSDFRSDNMSETPADRSPRSPPKRLAVLLLHCAEFLLAVILLGFNAYSVRYVAYSVLAYSLVVVICTTLVCAYLIACLSVFTRLYIFKVVLGLQIWILVFWIVNLGLIADLSRFWQLSKCTYTFSTGYQCTPLEEKDMKVFHERDTTSFNTYSGSLVAAAVFTAFEV</sequence>
<evidence type="ECO:0000313" key="2">
    <source>
        <dbReference type="EMBL" id="KAF1947303.1"/>
    </source>
</evidence>
<organism evidence="2 3">
    <name type="scientific">Clathrospora elynae</name>
    <dbReference type="NCBI Taxonomy" id="706981"/>
    <lineage>
        <taxon>Eukaryota</taxon>
        <taxon>Fungi</taxon>
        <taxon>Dikarya</taxon>
        <taxon>Ascomycota</taxon>
        <taxon>Pezizomycotina</taxon>
        <taxon>Dothideomycetes</taxon>
        <taxon>Pleosporomycetidae</taxon>
        <taxon>Pleosporales</taxon>
        <taxon>Diademaceae</taxon>
        <taxon>Clathrospora</taxon>
    </lineage>
</organism>
<dbReference type="Proteomes" id="UP000800038">
    <property type="component" value="Unassembled WGS sequence"/>
</dbReference>
<evidence type="ECO:0000313" key="3">
    <source>
        <dbReference type="Proteomes" id="UP000800038"/>
    </source>
</evidence>
<accession>A0A6A5T3W8</accession>
<evidence type="ECO:0000256" key="1">
    <source>
        <dbReference type="SAM" id="Phobius"/>
    </source>
</evidence>
<protein>
    <recommendedName>
        <fullName evidence="4">MARVEL domain-containing protein</fullName>
    </recommendedName>
</protein>
<dbReference type="EMBL" id="ML975999">
    <property type="protein sequence ID" value="KAF1947303.1"/>
    <property type="molecule type" value="Genomic_DNA"/>
</dbReference>
<keyword evidence="1" id="KW-0812">Transmembrane</keyword>
<feature type="transmembrane region" description="Helical" evidence="1">
    <location>
        <begin position="41"/>
        <end position="60"/>
    </location>
</feature>
<gene>
    <name evidence="2" type="ORF">EJ02DRAFT_417889</name>
</gene>
<feature type="transmembrane region" description="Helical" evidence="1">
    <location>
        <begin position="72"/>
        <end position="94"/>
    </location>
</feature>
<dbReference type="PANTHER" id="PTHR37451">
    <property type="entry name" value="MARVEL DOMAIN"/>
    <property type="match status" value="1"/>
</dbReference>
<keyword evidence="1" id="KW-0472">Membrane</keyword>
<keyword evidence="1" id="KW-1133">Transmembrane helix</keyword>
<dbReference type="PANTHER" id="PTHR37451:SF3">
    <property type="entry name" value="MARVEL DOMAIN-CONTAINING PROTEIN"/>
    <property type="match status" value="1"/>
</dbReference>
<reference evidence="2" key="1">
    <citation type="journal article" date="2020" name="Stud. Mycol.">
        <title>101 Dothideomycetes genomes: a test case for predicting lifestyles and emergence of pathogens.</title>
        <authorList>
            <person name="Haridas S."/>
            <person name="Albert R."/>
            <person name="Binder M."/>
            <person name="Bloem J."/>
            <person name="Labutti K."/>
            <person name="Salamov A."/>
            <person name="Andreopoulos B."/>
            <person name="Baker S."/>
            <person name="Barry K."/>
            <person name="Bills G."/>
            <person name="Bluhm B."/>
            <person name="Cannon C."/>
            <person name="Castanera R."/>
            <person name="Culley D."/>
            <person name="Daum C."/>
            <person name="Ezra D."/>
            <person name="Gonzalez J."/>
            <person name="Henrissat B."/>
            <person name="Kuo A."/>
            <person name="Liang C."/>
            <person name="Lipzen A."/>
            <person name="Lutzoni F."/>
            <person name="Magnuson J."/>
            <person name="Mondo S."/>
            <person name="Nolan M."/>
            <person name="Ohm R."/>
            <person name="Pangilinan J."/>
            <person name="Park H.-J."/>
            <person name="Ramirez L."/>
            <person name="Alfaro M."/>
            <person name="Sun H."/>
            <person name="Tritt A."/>
            <person name="Yoshinaga Y."/>
            <person name="Zwiers L.-H."/>
            <person name="Turgeon B."/>
            <person name="Goodwin S."/>
            <person name="Spatafora J."/>
            <person name="Crous P."/>
            <person name="Grigoriev I."/>
        </authorList>
    </citation>
    <scope>NUCLEOTIDE SEQUENCE</scope>
    <source>
        <strain evidence="2">CBS 161.51</strain>
    </source>
</reference>
<feature type="transmembrane region" description="Helical" evidence="1">
    <location>
        <begin position="101"/>
        <end position="125"/>
    </location>
</feature>
<name>A0A6A5T3W8_9PLEO</name>
<dbReference type="OrthoDB" id="5325022at2759"/>
<dbReference type="AlphaFoldDB" id="A0A6A5T3W8"/>